<dbReference type="OrthoDB" id="1193027at2759"/>
<evidence type="ECO:0000256" key="5">
    <source>
        <dbReference type="ARBA" id="ARBA00022525"/>
    </source>
</evidence>
<accession>A0A6A6WS56</accession>
<evidence type="ECO:0000256" key="8">
    <source>
        <dbReference type="ARBA" id="ARBA00022723"/>
    </source>
</evidence>
<evidence type="ECO:0000256" key="2">
    <source>
        <dbReference type="ARBA" id="ARBA00004613"/>
    </source>
</evidence>
<dbReference type="GO" id="GO:0098552">
    <property type="term" value="C:side of membrane"/>
    <property type="evidence" value="ECO:0007669"/>
    <property type="project" value="UniProtKB-KW"/>
</dbReference>
<dbReference type="GO" id="GO:0005576">
    <property type="term" value="C:extracellular region"/>
    <property type="evidence" value="ECO:0007669"/>
    <property type="project" value="UniProtKB-SubCell"/>
</dbReference>
<evidence type="ECO:0000256" key="6">
    <source>
        <dbReference type="ARBA" id="ARBA00022617"/>
    </source>
</evidence>
<evidence type="ECO:0000259" key="16">
    <source>
        <dbReference type="PROSITE" id="PS52012"/>
    </source>
</evidence>
<evidence type="ECO:0000313" key="18">
    <source>
        <dbReference type="Proteomes" id="UP000799757"/>
    </source>
</evidence>
<reference evidence="17" key="1">
    <citation type="journal article" date="2020" name="Stud. Mycol.">
        <title>101 Dothideomycetes genomes: a test case for predicting lifestyles and emergence of pathogens.</title>
        <authorList>
            <person name="Haridas S."/>
            <person name="Albert R."/>
            <person name="Binder M."/>
            <person name="Bloem J."/>
            <person name="Labutti K."/>
            <person name="Salamov A."/>
            <person name="Andreopoulos B."/>
            <person name="Baker S."/>
            <person name="Barry K."/>
            <person name="Bills G."/>
            <person name="Bluhm B."/>
            <person name="Cannon C."/>
            <person name="Castanera R."/>
            <person name="Culley D."/>
            <person name="Daum C."/>
            <person name="Ezra D."/>
            <person name="Gonzalez J."/>
            <person name="Henrissat B."/>
            <person name="Kuo A."/>
            <person name="Liang C."/>
            <person name="Lipzen A."/>
            <person name="Lutzoni F."/>
            <person name="Magnuson J."/>
            <person name="Mondo S."/>
            <person name="Nolan M."/>
            <person name="Ohm R."/>
            <person name="Pangilinan J."/>
            <person name="Park H.-J."/>
            <person name="Ramirez L."/>
            <person name="Alfaro M."/>
            <person name="Sun H."/>
            <person name="Tritt A."/>
            <person name="Yoshinaga Y."/>
            <person name="Zwiers L.-H."/>
            <person name="Turgeon B."/>
            <person name="Goodwin S."/>
            <person name="Spatafora J."/>
            <person name="Crous P."/>
            <person name="Grigoriev I."/>
        </authorList>
    </citation>
    <scope>NUCLEOTIDE SEQUENCE</scope>
    <source>
        <strain evidence="17">CBS 109.77</strain>
    </source>
</reference>
<feature type="non-terminal residue" evidence="17">
    <location>
        <position position="1"/>
    </location>
</feature>
<keyword evidence="18" id="KW-1185">Reference proteome</keyword>
<dbReference type="PROSITE" id="PS52012">
    <property type="entry name" value="CFEM"/>
    <property type="match status" value="1"/>
</dbReference>
<dbReference type="PANTHER" id="PTHR37928:SF1">
    <property type="entry name" value="CFEM DOMAIN PROTEIN (AFU_ORTHOLOGUE AFUA_6G14090)"/>
    <property type="match status" value="1"/>
</dbReference>
<evidence type="ECO:0000256" key="10">
    <source>
        <dbReference type="ARBA" id="ARBA00023004"/>
    </source>
</evidence>
<evidence type="ECO:0000256" key="12">
    <source>
        <dbReference type="ARBA" id="ARBA00023157"/>
    </source>
</evidence>
<proteinExistence type="inferred from homology"/>
<evidence type="ECO:0000256" key="3">
    <source>
        <dbReference type="ARBA" id="ARBA00010031"/>
    </source>
</evidence>
<name>A0A6A6WS56_9PLEO</name>
<dbReference type="Pfam" id="PF05730">
    <property type="entry name" value="CFEM"/>
    <property type="match status" value="1"/>
</dbReference>
<keyword evidence="4" id="KW-1003">Cell membrane</keyword>
<evidence type="ECO:0000256" key="14">
    <source>
        <dbReference type="ARBA" id="ARBA00023288"/>
    </source>
</evidence>
<comment type="caution">
    <text evidence="15">Lacks conserved residue(s) required for the propagation of feature annotation.</text>
</comment>
<evidence type="ECO:0000313" key="17">
    <source>
        <dbReference type="EMBL" id="KAF2786942.1"/>
    </source>
</evidence>
<feature type="disulfide bond" evidence="15">
    <location>
        <begin position="48"/>
        <end position="81"/>
    </location>
</feature>
<dbReference type="InterPro" id="IPR008427">
    <property type="entry name" value="Extracellular_membr_CFEM_dom"/>
</dbReference>
<gene>
    <name evidence="17" type="ORF">K505DRAFT_189268</name>
</gene>
<comment type="similarity">
    <text evidence="3">Belongs to the RBT5 family.</text>
</comment>
<dbReference type="Proteomes" id="UP000799757">
    <property type="component" value="Unassembled WGS sequence"/>
</dbReference>
<sequence>AILALGAGAAMAQSLSDLPQCGQTCITNMVNIASSEFGCTAGDVVCYCTKLDFGYGVRDCANEACTNGESGQVIAYGTNYC</sequence>
<evidence type="ECO:0000256" key="4">
    <source>
        <dbReference type="ARBA" id="ARBA00022475"/>
    </source>
</evidence>
<keyword evidence="14" id="KW-0449">Lipoprotein</keyword>
<keyword evidence="9" id="KW-0732">Signal</keyword>
<dbReference type="EMBL" id="MU002384">
    <property type="protein sequence ID" value="KAF2786942.1"/>
    <property type="molecule type" value="Genomic_DNA"/>
</dbReference>
<dbReference type="AlphaFoldDB" id="A0A6A6WS56"/>
<keyword evidence="12 15" id="KW-1015">Disulfide bond</keyword>
<keyword evidence="11" id="KW-0472">Membrane</keyword>
<keyword evidence="7" id="KW-0336">GPI-anchor</keyword>
<dbReference type="PANTHER" id="PTHR37928">
    <property type="entry name" value="CFEM DOMAIN PROTEIN (AFU_ORTHOLOGUE AFUA_6G14090)"/>
    <property type="match status" value="1"/>
</dbReference>
<comment type="subcellular location">
    <subcellularLocation>
        <location evidence="1">Cell membrane</location>
        <topology evidence="1">Lipid-anchor</topology>
        <topology evidence="1">GPI-anchor</topology>
    </subcellularLocation>
    <subcellularLocation>
        <location evidence="2">Secreted</location>
    </subcellularLocation>
</comment>
<keyword evidence="8 15" id="KW-0479">Metal-binding</keyword>
<dbReference type="InterPro" id="IPR051735">
    <property type="entry name" value="CFEM_domain"/>
</dbReference>
<evidence type="ECO:0000256" key="15">
    <source>
        <dbReference type="PROSITE-ProRule" id="PRU01356"/>
    </source>
</evidence>
<keyword evidence="10 15" id="KW-0408">Iron</keyword>
<evidence type="ECO:0000256" key="11">
    <source>
        <dbReference type="ARBA" id="ARBA00023136"/>
    </source>
</evidence>
<feature type="domain" description="CFEM" evidence="16">
    <location>
        <begin position="1"/>
        <end position="81"/>
    </location>
</feature>
<evidence type="ECO:0000256" key="9">
    <source>
        <dbReference type="ARBA" id="ARBA00022729"/>
    </source>
</evidence>
<protein>
    <recommendedName>
        <fullName evidence="16">CFEM domain-containing protein</fullName>
    </recommendedName>
</protein>
<organism evidence="17 18">
    <name type="scientific">Melanomma pulvis-pyrius CBS 109.77</name>
    <dbReference type="NCBI Taxonomy" id="1314802"/>
    <lineage>
        <taxon>Eukaryota</taxon>
        <taxon>Fungi</taxon>
        <taxon>Dikarya</taxon>
        <taxon>Ascomycota</taxon>
        <taxon>Pezizomycotina</taxon>
        <taxon>Dothideomycetes</taxon>
        <taxon>Pleosporomycetidae</taxon>
        <taxon>Pleosporales</taxon>
        <taxon>Melanommataceae</taxon>
        <taxon>Melanomma</taxon>
    </lineage>
</organism>
<feature type="non-terminal residue" evidence="17">
    <location>
        <position position="81"/>
    </location>
</feature>
<keyword evidence="6 15" id="KW-0349">Heme</keyword>
<dbReference type="SMART" id="SM00747">
    <property type="entry name" value="CFEM"/>
    <property type="match status" value="1"/>
</dbReference>
<feature type="disulfide bond" evidence="15">
    <location>
        <begin position="39"/>
        <end position="46"/>
    </location>
</feature>
<dbReference type="GO" id="GO:0005886">
    <property type="term" value="C:plasma membrane"/>
    <property type="evidence" value="ECO:0007669"/>
    <property type="project" value="UniProtKB-SubCell"/>
</dbReference>
<feature type="binding site" description="axial binding residue" evidence="15">
    <location>
        <position position="43"/>
    </location>
    <ligand>
        <name>heme</name>
        <dbReference type="ChEBI" id="CHEBI:30413"/>
    </ligand>
    <ligandPart>
        <name>Fe</name>
        <dbReference type="ChEBI" id="CHEBI:18248"/>
    </ligandPart>
</feature>
<evidence type="ECO:0000256" key="1">
    <source>
        <dbReference type="ARBA" id="ARBA00004609"/>
    </source>
</evidence>
<keyword evidence="13" id="KW-0325">Glycoprotein</keyword>
<keyword evidence="5" id="KW-0964">Secreted</keyword>
<evidence type="ECO:0000256" key="13">
    <source>
        <dbReference type="ARBA" id="ARBA00023180"/>
    </source>
</evidence>
<evidence type="ECO:0000256" key="7">
    <source>
        <dbReference type="ARBA" id="ARBA00022622"/>
    </source>
</evidence>
<dbReference type="GO" id="GO:0046872">
    <property type="term" value="F:metal ion binding"/>
    <property type="evidence" value="ECO:0007669"/>
    <property type="project" value="UniProtKB-UniRule"/>
</dbReference>